<evidence type="ECO:0000256" key="1">
    <source>
        <dbReference type="SAM" id="MobiDB-lite"/>
    </source>
</evidence>
<accession>A0AAE1AJZ9</accession>
<proteinExistence type="predicted"/>
<gene>
    <name evidence="2" type="ORF">RRG08_042851</name>
</gene>
<feature type="region of interest" description="Disordered" evidence="1">
    <location>
        <begin position="38"/>
        <end position="69"/>
    </location>
</feature>
<organism evidence="2 3">
    <name type="scientific">Elysia crispata</name>
    <name type="common">lettuce slug</name>
    <dbReference type="NCBI Taxonomy" id="231223"/>
    <lineage>
        <taxon>Eukaryota</taxon>
        <taxon>Metazoa</taxon>
        <taxon>Spiralia</taxon>
        <taxon>Lophotrochozoa</taxon>
        <taxon>Mollusca</taxon>
        <taxon>Gastropoda</taxon>
        <taxon>Heterobranchia</taxon>
        <taxon>Euthyneura</taxon>
        <taxon>Panpulmonata</taxon>
        <taxon>Sacoglossa</taxon>
        <taxon>Placobranchoidea</taxon>
        <taxon>Plakobranchidae</taxon>
        <taxon>Elysia</taxon>
    </lineage>
</organism>
<dbReference type="EMBL" id="JAWDGP010001796">
    <property type="protein sequence ID" value="KAK3788157.1"/>
    <property type="molecule type" value="Genomic_DNA"/>
</dbReference>
<feature type="compositionally biased region" description="Basic and acidic residues" evidence="1">
    <location>
        <begin position="44"/>
        <end position="69"/>
    </location>
</feature>
<sequence length="69" mass="7938">MAVGCYYPADDDSATRSFWYPKRIDKPTCVVDIRNSDYEVEGSDTDRSPPGTRREKEKKSTLERLLHLA</sequence>
<keyword evidence="3" id="KW-1185">Reference proteome</keyword>
<comment type="caution">
    <text evidence="2">The sequence shown here is derived from an EMBL/GenBank/DDBJ whole genome shotgun (WGS) entry which is preliminary data.</text>
</comment>
<dbReference type="Proteomes" id="UP001283361">
    <property type="component" value="Unassembled WGS sequence"/>
</dbReference>
<evidence type="ECO:0000313" key="2">
    <source>
        <dbReference type="EMBL" id="KAK3788157.1"/>
    </source>
</evidence>
<protein>
    <submittedName>
        <fullName evidence="2">Uncharacterized protein</fullName>
    </submittedName>
</protein>
<name>A0AAE1AJZ9_9GAST</name>
<dbReference type="AlphaFoldDB" id="A0AAE1AJZ9"/>
<evidence type="ECO:0000313" key="3">
    <source>
        <dbReference type="Proteomes" id="UP001283361"/>
    </source>
</evidence>
<reference evidence="2" key="1">
    <citation type="journal article" date="2023" name="G3 (Bethesda)">
        <title>A reference genome for the long-term kleptoplast-retaining sea slug Elysia crispata morphotype clarki.</title>
        <authorList>
            <person name="Eastman K.E."/>
            <person name="Pendleton A.L."/>
            <person name="Shaikh M.A."/>
            <person name="Suttiyut T."/>
            <person name="Ogas R."/>
            <person name="Tomko P."/>
            <person name="Gavelis G."/>
            <person name="Widhalm J.R."/>
            <person name="Wisecaver J.H."/>
        </authorList>
    </citation>
    <scope>NUCLEOTIDE SEQUENCE</scope>
    <source>
        <strain evidence="2">ECLA1</strain>
    </source>
</reference>